<evidence type="ECO:0000259" key="1">
    <source>
        <dbReference type="SMART" id="SM00587"/>
    </source>
</evidence>
<dbReference type="PANTHER" id="PTHR11012:SF30">
    <property type="entry name" value="PROTEIN KINASE-LIKE DOMAIN-CONTAINING"/>
    <property type="match status" value="1"/>
</dbReference>
<organism evidence="2 3">
    <name type="scientific">Rhamnusium bicolor</name>
    <dbReference type="NCBI Taxonomy" id="1586634"/>
    <lineage>
        <taxon>Eukaryota</taxon>
        <taxon>Metazoa</taxon>
        <taxon>Ecdysozoa</taxon>
        <taxon>Arthropoda</taxon>
        <taxon>Hexapoda</taxon>
        <taxon>Insecta</taxon>
        <taxon>Pterygota</taxon>
        <taxon>Neoptera</taxon>
        <taxon>Endopterygota</taxon>
        <taxon>Coleoptera</taxon>
        <taxon>Polyphaga</taxon>
        <taxon>Cucujiformia</taxon>
        <taxon>Chrysomeloidea</taxon>
        <taxon>Cerambycidae</taxon>
        <taxon>Lepturinae</taxon>
        <taxon>Rhagiini</taxon>
        <taxon>Rhamnusium</taxon>
    </lineage>
</organism>
<evidence type="ECO:0000313" key="2">
    <source>
        <dbReference type="EMBL" id="KAJ8957803.1"/>
    </source>
</evidence>
<dbReference type="EMBL" id="JANEYF010001757">
    <property type="protein sequence ID" value="KAJ8957803.1"/>
    <property type="molecule type" value="Genomic_DNA"/>
</dbReference>
<dbReference type="InterPro" id="IPR011009">
    <property type="entry name" value="Kinase-like_dom_sf"/>
</dbReference>
<dbReference type="Proteomes" id="UP001162156">
    <property type="component" value="Unassembled WGS sequence"/>
</dbReference>
<comment type="caution">
    <text evidence="2">The sequence shown here is derived from an EMBL/GenBank/DDBJ whole genome shotgun (WGS) entry which is preliminary data.</text>
</comment>
<accession>A0AAV8Z3U6</accession>
<dbReference type="InterPro" id="IPR004119">
    <property type="entry name" value="EcKL"/>
</dbReference>
<dbReference type="SUPFAM" id="SSF56112">
    <property type="entry name" value="Protein kinase-like (PK-like)"/>
    <property type="match status" value="1"/>
</dbReference>
<sequence length="347" mass="41427">MSNILPPTVYDLINKVVNRDIKNFLISVHGPNKKGEGFMGQMCFVTLQEKNSEKILNFVVKQAIDNDFLRAAYPIRDIFMNEIYFYTKIWPCMQELQKVLPPTSGFNKIAKCFTTTSDNRLEKIVLENIKFLNFELFDKRATFDKEHVEFILKEYGKFHALSFACRASNPEEYFKLAKELKDIHLHLQPGKDDEIMQKYNRCIEDGIENFFYNNRYEGDYSVILHGDCWSNNMMFKYDILDELDYYLKVYHISLEEILKDFGLNSDDIYPFRVLKDDWKQYCHLGFIMGLFVWKIKTTYDEDVIDFSDFKENFEDLNEKYMSAKYDEVAFKKRTRELILHMCENNFL</sequence>
<evidence type="ECO:0000313" key="3">
    <source>
        <dbReference type="Proteomes" id="UP001162156"/>
    </source>
</evidence>
<feature type="domain" description="CHK kinase-like" evidence="1">
    <location>
        <begin position="124"/>
        <end position="260"/>
    </location>
</feature>
<dbReference type="AlphaFoldDB" id="A0AAV8Z3U6"/>
<proteinExistence type="predicted"/>
<protein>
    <recommendedName>
        <fullName evidence="1">CHK kinase-like domain-containing protein</fullName>
    </recommendedName>
</protein>
<gene>
    <name evidence="2" type="ORF">NQ314_006478</name>
</gene>
<dbReference type="SMART" id="SM00587">
    <property type="entry name" value="CHK"/>
    <property type="match status" value="1"/>
</dbReference>
<name>A0AAV8Z3U6_9CUCU</name>
<dbReference type="InterPro" id="IPR015897">
    <property type="entry name" value="CHK_kinase-like"/>
</dbReference>
<dbReference type="Pfam" id="PF02958">
    <property type="entry name" value="EcKL"/>
    <property type="match status" value="1"/>
</dbReference>
<keyword evidence="3" id="KW-1185">Reference proteome</keyword>
<dbReference type="PANTHER" id="PTHR11012">
    <property type="entry name" value="PROTEIN KINASE-LIKE DOMAIN-CONTAINING"/>
    <property type="match status" value="1"/>
</dbReference>
<reference evidence="2" key="1">
    <citation type="journal article" date="2023" name="Insect Mol. Biol.">
        <title>Genome sequencing provides insights into the evolution of gene families encoding plant cell wall-degrading enzymes in longhorned beetles.</title>
        <authorList>
            <person name="Shin N.R."/>
            <person name="Okamura Y."/>
            <person name="Kirsch R."/>
            <person name="Pauchet Y."/>
        </authorList>
    </citation>
    <scope>NUCLEOTIDE SEQUENCE</scope>
    <source>
        <strain evidence="2">RBIC_L_NR</strain>
    </source>
</reference>